<reference evidence="3 4" key="1">
    <citation type="submission" date="2017-06" db="EMBL/GenBank/DDBJ databases">
        <title>Novel microbial phyla capable of carbon fixation and sulfur reduction in deep-sea sediments.</title>
        <authorList>
            <person name="Huang J."/>
            <person name="Baker B."/>
            <person name="Wang Y."/>
        </authorList>
    </citation>
    <scope>NUCLEOTIDE SEQUENCE [LARGE SCALE GENOMIC DNA]</scope>
    <source>
        <strain evidence="3">B3_LCP</strain>
    </source>
</reference>
<evidence type="ECO:0000256" key="2">
    <source>
        <dbReference type="SAM" id="Phobius"/>
    </source>
</evidence>
<feature type="transmembrane region" description="Helical" evidence="2">
    <location>
        <begin position="418"/>
        <end position="437"/>
    </location>
</feature>
<feature type="transmembrane region" description="Helical" evidence="2">
    <location>
        <begin position="521"/>
        <end position="544"/>
    </location>
</feature>
<dbReference type="PRINTS" id="PR00702">
    <property type="entry name" value="ACRIFLAVINRP"/>
</dbReference>
<dbReference type="PANTHER" id="PTHR32063">
    <property type="match status" value="1"/>
</dbReference>
<feature type="region of interest" description="Disordered" evidence="1">
    <location>
        <begin position="322"/>
        <end position="359"/>
    </location>
</feature>
<keyword evidence="2" id="KW-1133">Transmembrane helix</keyword>
<dbReference type="Gene3D" id="1.20.1640.10">
    <property type="entry name" value="Multidrug efflux transporter AcrB transmembrane domain"/>
    <property type="match status" value="2"/>
</dbReference>
<dbReference type="PANTHER" id="PTHR32063:SF0">
    <property type="entry name" value="SWARMING MOTILITY PROTEIN SWRC"/>
    <property type="match status" value="1"/>
</dbReference>
<dbReference type="InterPro" id="IPR001036">
    <property type="entry name" value="Acrflvin-R"/>
</dbReference>
<feature type="transmembrane region" description="Helical" evidence="2">
    <location>
        <begin position="1010"/>
        <end position="1027"/>
    </location>
</feature>
<evidence type="ECO:0000313" key="4">
    <source>
        <dbReference type="Proteomes" id="UP000319619"/>
    </source>
</evidence>
<gene>
    <name evidence="3" type="ORF">CEE37_09080</name>
</gene>
<dbReference type="SUPFAM" id="SSF82714">
    <property type="entry name" value="Multidrug efflux transporter AcrB TolC docking domain, DN and DC subdomains"/>
    <property type="match status" value="2"/>
</dbReference>
<feature type="transmembrane region" description="Helical" evidence="2">
    <location>
        <begin position="619"/>
        <end position="642"/>
    </location>
</feature>
<keyword evidence="2" id="KW-0472">Membrane</keyword>
<feature type="compositionally biased region" description="Basic and acidic residues" evidence="1">
    <location>
        <begin position="322"/>
        <end position="344"/>
    </location>
</feature>
<dbReference type="Gene3D" id="3.30.70.1430">
    <property type="entry name" value="Multidrug efflux transporter AcrB pore domain"/>
    <property type="match status" value="1"/>
</dbReference>
<feature type="transmembrane region" description="Helical" evidence="2">
    <location>
        <begin position="449"/>
        <end position="469"/>
    </location>
</feature>
<feature type="transmembrane region" description="Helical" evidence="2">
    <location>
        <begin position="593"/>
        <end position="613"/>
    </location>
</feature>
<dbReference type="InterPro" id="IPR027463">
    <property type="entry name" value="AcrB_DN_DC_subdom"/>
</dbReference>
<proteinExistence type="predicted"/>
<protein>
    <submittedName>
        <fullName evidence="3">Acriflavin resistance protein</fullName>
    </submittedName>
</protein>
<dbReference type="Pfam" id="PF00873">
    <property type="entry name" value="ACR_tran"/>
    <property type="match status" value="3"/>
</dbReference>
<evidence type="ECO:0000313" key="3">
    <source>
        <dbReference type="EMBL" id="TKJ40457.1"/>
    </source>
</evidence>
<dbReference type="AlphaFoldDB" id="A0A532V0G4"/>
<accession>A0A532V0G4</accession>
<comment type="caution">
    <text evidence="3">The sequence shown here is derived from an EMBL/GenBank/DDBJ whole genome shotgun (WGS) entry which is preliminary data.</text>
</comment>
<sequence length="1182" mass="130727">MESSPEKRTFSNAFEIATRRPVAVLMIFLAIVVFGSLSYKQLALNLMPEISYPTLTVRTEYPGSAPEEVETAISRPLEQALGVVNGLVTISSVSQSDLSDIIIEYRWDTNMDQAVQEVREKIDQVFLPEDANRPLILRYDPTLDPILRLGLHGGADLFDLRYLADEDLKRALEKIPGVAAVKVKGGYEEEIRVNVSEKQLVSLGLSLEQINARLYQENINIAGGNLKDGDTEYVVRTLNEFTNIQEISDLVVTYQGSVPIRLKDFAVVEPTYKDREVITRVNGQESVEIAIFKEADANLVAVSQAVRQEIFGTLQEQERWEAHKKAKEKKAEKKPDDKKTDKGEKKKKGRRDSGAPPVRYTPEFMAAALPPGMEIELLSDQSTFVEASIREVRNTAMIGGILAILVLYFFLRNLVTTLIIGTAIPISVVATFAPMHLSNVTLNIMSLGGLALGIGMLVDNSIVVLESIFRCKQEGDSILQAAVRGTGEVGSAVVASTLTTIAVFFPIVFVEGVAGQVFGDMALTVVFSLLASLVVALYFIPMLASRDISAIKQRVSELEAKSGKGKKLLSFSFWPRLIAGFSGLWRWWKRGKWIIRLLKVPLAVVPGLIYILLRGTIELLLNIFQKLLMITIVIAVFAGRILSKLFAWTLKHIMKPLLNGFDFVYQKLADVYPRILETSVQNPGRVLGGALLLFLLCFGLLLPRLGKELIPEVSQGEFNIDMTYPVGTSVETTAQRSFPLERSALELSDVDRVSLAAGVERTSFSTAEEGEHTSKVTVRLRPGGDLQAKEEVVINRLRRDMSQIPEVETKISHPTLFSYRTPVEVEIRGYNLRELGELSESIEGIMHQIPGVVDVNSTFAMGNPEIQVVYNRERVASLGLNVQQIARLVRHKVLGEVATEFREKDRRIDIRVRVKDQDRSDVEDLQRLVVNPGGSQPIKLASVADVIRDRGPARIWRVDQQRAAKVSANVSGRDLGSVVDDLKVELSKLVLPSNIDLAVTGQNREMEESLGSLTFALILAIFLVYIVMASQFESLLHPFIILFTVPLAGIGVILLLWIMGISLSIVVYLGMIMLTGIVVNNAIVLVDYINRLRRRGLKMKEAIITAGKVRMRPILMTTTTTVLALIPMSLGLGEGAEIRTPMALTVIAGLISSTVLTLIVIPTVYALVSREKPVDESQEVSV</sequence>
<dbReference type="Gene3D" id="3.30.2090.10">
    <property type="entry name" value="Multidrug efflux transporter AcrB TolC docking domain, DN and DC subdomains"/>
    <property type="match status" value="2"/>
</dbReference>
<feature type="transmembrane region" description="Helical" evidence="2">
    <location>
        <begin position="489"/>
        <end position="509"/>
    </location>
</feature>
<dbReference type="GO" id="GO:0042910">
    <property type="term" value="F:xenobiotic transmembrane transporter activity"/>
    <property type="evidence" value="ECO:0007669"/>
    <property type="project" value="TreeGrafter"/>
</dbReference>
<name>A0A532V0G4_UNCL8</name>
<dbReference type="GO" id="GO:0005886">
    <property type="term" value="C:plasma membrane"/>
    <property type="evidence" value="ECO:0007669"/>
    <property type="project" value="TreeGrafter"/>
</dbReference>
<organism evidence="3 4">
    <name type="scientific">candidate division LCP-89 bacterium B3_LCP</name>
    <dbReference type="NCBI Taxonomy" id="2012998"/>
    <lineage>
        <taxon>Bacteria</taxon>
        <taxon>Pseudomonadati</taxon>
        <taxon>Bacteria division LCP-89</taxon>
    </lineage>
</organism>
<feature type="transmembrane region" description="Helical" evidence="2">
    <location>
        <begin position="1039"/>
        <end position="1059"/>
    </location>
</feature>
<feature type="transmembrane region" description="Helical" evidence="2">
    <location>
        <begin position="21"/>
        <end position="39"/>
    </location>
</feature>
<keyword evidence="2" id="KW-0812">Transmembrane</keyword>
<dbReference type="SUPFAM" id="SSF82866">
    <property type="entry name" value="Multidrug efflux transporter AcrB transmembrane domain"/>
    <property type="match status" value="2"/>
</dbReference>
<feature type="transmembrane region" description="Helical" evidence="2">
    <location>
        <begin position="686"/>
        <end position="705"/>
    </location>
</feature>
<feature type="transmembrane region" description="Helical" evidence="2">
    <location>
        <begin position="392"/>
        <end position="411"/>
    </location>
</feature>
<dbReference type="Proteomes" id="UP000319619">
    <property type="component" value="Unassembled WGS sequence"/>
</dbReference>
<dbReference type="EMBL" id="NJBN01000005">
    <property type="protein sequence ID" value="TKJ40457.1"/>
    <property type="molecule type" value="Genomic_DNA"/>
</dbReference>
<feature type="transmembrane region" description="Helical" evidence="2">
    <location>
        <begin position="1111"/>
        <end position="1130"/>
    </location>
</feature>
<feature type="transmembrane region" description="Helical" evidence="2">
    <location>
        <begin position="1065"/>
        <end position="1090"/>
    </location>
</feature>
<dbReference type="SUPFAM" id="SSF82693">
    <property type="entry name" value="Multidrug efflux transporter AcrB pore domain, PN1, PN2, PC1 and PC2 subdomains"/>
    <property type="match status" value="3"/>
</dbReference>
<evidence type="ECO:0000256" key="1">
    <source>
        <dbReference type="SAM" id="MobiDB-lite"/>
    </source>
</evidence>
<feature type="transmembrane region" description="Helical" evidence="2">
    <location>
        <begin position="1142"/>
        <end position="1168"/>
    </location>
</feature>